<dbReference type="SUPFAM" id="SSF56801">
    <property type="entry name" value="Acetyl-CoA synthetase-like"/>
    <property type="match status" value="1"/>
</dbReference>
<organism evidence="3 4">
    <name type="scientific">Actinokineospora soli</name>
    <dbReference type="NCBI Taxonomy" id="1048753"/>
    <lineage>
        <taxon>Bacteria</taxon>
        <taxon>Bacillati</taxon>
        <taxon>Actinomycetota</taxon>
        <taxon>Actinomycetes</taxon>
        <taxon>Pseudonocardiales</taxon>
        <taxon>Pseudonocardiaceae</taxon>
        <taxon>Actinokineospora</taxon>
    </lineage>
</organism>
<reference evidence="4" key="1">
    <citation type="journal article" date="2019" name="Int. J. Syst. Evol. Microbiol.">
        <title>The Global Catalogue of Microorganisms (GCM) 10K type strain sequencing project: providing services to taxonomists for standard genome sequencing and annotation.</title>
        <authorList>
            <consortium name="The Broad Institute Genomics Platform"/>
            <consortium name="The Broad Institute Genome Sequencing Center for Infectious Disease"/>
            <person name="Wu L."/>
            <person name="Ma J."/>
        </authorList>
    </citation>
    <scope>NUCLEOTIDE SEQUENCE [LARGE SCALE GENOMIC DNA]</scope>
    <source>
        <strain evidence="4">JCM 17695</strain>
    </source>
</reference>
<dbReference type="InterPro" id="IPR000873">
    <property type="entry name" value="AMP-dep_synth/lig_dom"/>
</dbReference>
<dbReference type="PANTHER" id="PTHR45527">
    <property type="entry name" value="NONRIBOSOMAL PEPTIDE SYNTHETASE"/>
    <property type="match status" value="1"/>
</dbReference>
<dbReference type="PANTHER" id="PTHR45527:SF1">
    <property type="entry name" value="FATTY ACID SYNTHASE"/>
    <property type="match status" value="1"/>
</dbReference>
<protein>
    <submittedName>
        <fullName evidence="3">AMP-binding protein</fullName>
    </submittedName>
</protein>
<feature type="domain" description="AMP-dependent synthetase/ligase" evidence="2">
    <location>
        <begin position="2"/>
        <end position="133"/>
    </location>
</feature>
<gene>
    <name evidence="3" type="ORF">ACFQV2_18465</name>
</gene>
<dbReference type="Gene3D" id="3.40.50.980">
    <property type="match status" value="1"/>
</dbReference>
<evidence type="ECO:0000313" key="4">
    <source>
        <dbReference type="Proteomes" id="UP001596512"/>
    </source>
</evidence>
<comment type="caution">
    <text evidence="3">The sequence shown here is derived from an EMBL/GenBank/DDBJ whole genome shotgun (WGS) entry which is preliminary data.</text>
</comment>
<accession>A0ABW2TQI1</accession>
<keyword evidence="4" id="KW-1185">Reference proteome</keyword>
<name>A0ABW2TQI1_9PSEU</name>
<proteinExistence type="predicted"/>
<feature type="region of interest" description="Disordered" evidence="1">
    <location>
        <begin position="137"/>
        <end position="171"/>
    </location>
</feature>
<evidence type="ECO:0000313" key="3">
    <source>
        <dbReference type="EMBL" id="MFC7615197.1"/>
    </source>
</evidence>
<dbReference type="EMBL" id="JBHTEY010000004">
    <property type="protein sequence ID" value="MFC7615197.1"/>
    <property type="molecule type" value="Genomic_DNA"/>
</dbReference>
<sequence>MRVALTAALSFDTSWEGLLALVTGHELHLIDDDTRRDPDALVDYVARERVDLLDLTPSFAQEAVAAGLLADPRHRPRVLMLGGEAASRPLWTDLRAARDTEGHNYYGPTECTVDTLGCRVDSADVPVIGKPWPTRGRTCSTPGCGPRRSASPASCTSPGSRWRADTTACPA</sequence>
<evidence type="ECO:0000259" key="2">
    <source>
        <dbReference type="Pfam" id="PF00501"/>
    </source>
</evidence>
<evidence type="ECO:0000256" key="1">
    <source>
        <dbReference type="SAM" id="MobiDB-lite"/>
    </source>
</evidence>
<dbReference type="Proteomes" id="UP001596512">
    <property type="component" value="Unassembled WGS sequence"/>
</dbReference>
<dbReference type="Pfam" id="PF00501">
    <property type="entry name" value="AMP-binding"/>
    <property type="match status" value="1"/>
</dbReference>